<evidence type="ECO:0000259" key="1">
    <source>
        <dbReference type="Pfam" id="PF02627"/>
    </source>
</evidence>
<dbReference type="InterPro" id="IPR004675">
    <property type="entry name" value="AhpD_core"/>
</dbReference>
<evidence type="ECO:0000313" key="2">
    <source>
        <dbReference type="EMBL" id="MCQ6958052.1"/>
    </source>
</evidence>
<reference evidence="2 3" key="1">
    <citation type="submission" date="2022-07" db="EMBL/GenBank/DDBJ databases">
        <title>Mucilaginibacter sp. JC4.</title>
        <authorList>
            <person name="Le V."/>
            <person name="Ko S.-R."/>
            <person name="Ahn C.-Y."/>
            <person name="Oh H.-M."/>
        </authorList>
    </citation>
    <scope>NUCLEOTIDE SEQUENCE [LARGE SCALE GENOMIC DNA]</scope>
    <source>
        <strain evidence="2 3">JC4</strain>
    </source>
</reference>
<protein>
    <submittedName>
        <fullName evidence="2">Carboxymuconolactone decarboxylase family protein</fullName>
    </submittedName>
</protein>
<dbReference type="SUPFAM" id="SSF69118">
    <property type="entry name" value="AhpD-like"/>
    <property type="match status" value="1"/>
</dbReference>
<proteinExistence type="predicted"/>
<dbReference type="PANTHER" id="PTHR34846">
    <property type="entry name" value="4-CARBOXYMUCONOLACTONE DECARBOXYLASE FAMILY PROTEIN (AFU_ORTHOLOGUE AFUA_6G11590)"/>
    <property type="match status" value="1"/>
</dbReference>
<accession>A0ABT1T0E0</accession>
<comment type="caution">
    <text evidence="2">The sequence shown here is derived from an EMBL/GenBank/DDBJ whole genome shotgun (WGS) entry which is preliminary data.</text>
</comment>
<dbReference type="NCBIfam" id="TIGR00778">
    <property type="entry name" value="ahpD_dom"/>
    <property type="match status" value="1"/>
</dbReference>
<evidence type="ECO:0000313" key="3">
    <source>
        <dbReference type="Proteomes" id="UP001204376"/>
    </source>
</evidence>
<keyword evidence="3" id="KW-1185">Reference proteome</keyword>
<dbReference type="RefSeq" id="WP_256538235.1">
    <property type="nucleotide sequence ID" value="NZ_JANHOH010000001.1"/>
</dbReference>
<name>A0ABT1T0E0_9SPHI</name>
<dbReference type="Gene3D" id="1.20.1290.10">
    <property type="entry name" value="AhpD-like"/>
    <property type="match status" value="1"/>
</dbReference>
<sequence length="147" mass="16630">MKRTNILQAQPDTYKAMSALETYVSSTEITPIHKELIKLRASQINGCAYCLDMHSKDARKLGETEQRIYTLSAWRETPFFDEKEQAILALTEEVTLINKGGVSNETYNKAVEVLGDKYVGQVIMAIITINAWNRIAIGLHFQPPLQK</sequence>
<dbReference type="Pfam" id="PF02627">
    <property type="entry name" value="CMD"/>
    <property type="match status" value="1"/>
</dbReference>
<dbReference type="InterPro" id="IPR003779">
    <property type="entry name" value="CMD-like"/>
</dbReference>
<dbReference type="InterPro" id="IPR029032">
    <property type="entry name" value="AhpD-like"/>
</dbReference>
<feature type="domain" description="Carboxymuconolactone decarboxylase-like" evidence="1">
    <location>
        <begin position="11"/>
        <end position="93"/>
    </location>
</feature>
<gene>
    <name evidence="2" type="ORF">NPE20_08790</name>
</gene>
<dbReference type="PANTHER" id="PTHR34846:SF10">
    <property type="entry name" value="CYTOPLASMIC PROTEIN"/>
    <property type="match status" value="1"/>
</dbReference>
<dbReference type="Proteomes" id="UP001204376">
    <property type="component" value="Unassembled WGS sequence"/>
</dbReference>
<dbReference type="EMBL" id="JANHOH010000001">
    <property type="protein sequence ID" value="MCQ6958052.1"/>
    <property type="molecule type" value="Genomic_DNA"/>
</dbReference>
<organism evidence="2 3">
    <name type="scientific">Mucilaginibacter aquariorum</name>
    <dbReference type="NCBI Taxonomy" id="2967225"/>
    <lineage>
        <taxon>Bacteria</taxon>
        <taxon>Pseudomonadati</taxon>
        <taxon>Bacteroidota</taxon>
        <taxon>Sphingobacteriia</taxon>
        <taxon>Sphingobacteriales</taxon>
        <taxon>Sphingobacteriaceae</taxon>
        <taxon>Mucilaginibacter</taxon>
    </lineage>
</organism>